<dbReference type="SUPFAM" id="SSF110849">
    <property type="entry name" value="ParB/Sulfiredoxin"/>
    <property type="match status" value="1"/>
</dbReference>
<dbReference type="Pfam" id="PF02195">
    <property type="entry name" value="ParB_N"/>
    <property type="match status" value="1"/>
</dbReference>
<sequence>MTTSNPSQKMKLFKELKLNELIASSINPRTEFEETSLNELAESIKLHGVLQPIIVRIHPVEKRKYEIVCGERRFRASKIAGAKTISTSVRELNDDEVFEIQIIENLARKDVHAMDEALAFKKMLESGKYTLDDISAKIVKPLTFVSQRLKLNDLIPELKEDFLKGEFGLGHAVLLARVSEEKQKEIFDNSKREWGNGYGTIKELKSDLDDDNLNLDEAFFDISDITLDPLAGACTACLKCSKSNSVLFPEYEENLCFDKVCFSTKTEVSKRIELNKVINENHGIILVCRYPDSKTKALISFAESFGKKVLTGWNSYEIKDNGNDAYDLENMELIKIEKRDNLNAPEISKSDPDQEIKSNILGIKQRADRALELDREKIFKRSIEELIKNDEKNPILFSTDDLTLTEKVTLCFILMGYDDESWMTEQYGVDIYEFRKDKFEIILKHFSEGMLWRIIRKFIKKELVSESILDYEKYDQPKAYIKILNEYFPKEILQFTEDQTIIAKQRIERANVRITDLENSLKIRENERELQKSQIDSSKLCKSCNRNDIDFINEFGHPAIWNEEYCLPCSLKQTDLEEN</sequence>
<dbReference type="PANTHER" id="PTHR33375:SF1">
    <property type="entry name" value="CHROMOSOME-PARTITIONING PROTEIN PARB-RELATED"/>
    <property type="match status" value="1"/>
</dbReference>
<dbReference type="CDD" id="cd16393">
    <property type="entry name" value="SPO0J_N"/>
    <property type="match status" value="1"/>
</dbReference>
<evidence type="ECO:0000313" key="5">
    <source>
        <dbReference type="Proteomes" id="UP001142057"/>
    </source>
</evidence>
<proteinExistence type="inferred from homology"/>
<protein>
    <submittedName>
        <fullName evidence="4">ParB/RepB/Spo0J family partition protein</fullName>
    </submittedName>
</protein>
<dbReference type="Gene3D" id="1.10.10.2830">
    <property type="match status" value="1"/>
</dbReference>
<reference evidence="4" key="1">
    <citation type="submission" date="2022-08" db="EMBL/GenBank/DDBJ databases">
        <title>Chryseobacterium antibioticum,isolated from the rhizosphere soil of Pyrola in Tibet.</title>
        <authorList>
            <person name="Kan Y."/>
        </authorList>
    </citation>
    <scope>NUCLEOTIDE SEQUENCE</scope>
    <source>
        <strain evidence="4">Pc2-12</strain>
    </source>
</reference>
<dbReference type="RefSeq" id="WP_259831713.1">
    <property type="nucleotide sequence ID" value="NZ_JANZQH010000016.1"/>
</dbReference>
<dbReference type="Proteomes" id="UP001142057">
    <property type="component" value="Unassembled WGS sequence"/>
</dbReference>
<dbReference type="NCBIfam" id="TIGR00180">
    <property type="entry name" value="parB_part"/>
    <property type="match status" value="1"/>
</dbReference>
<dbReference type="Gene3D" id="3.90.1530.30">
    <property type="match status" value="1"/>
</dbReference>
<dbReference type="Pfam" id="PF17762">
    <property type="entry name" value="HTH_ParB"/>
    <property type="match status" value="1"/>
</dbReference>
<dbReference type="SUPFAM" id="SSF109709">
    <property type="entry name" value="KorB DNA-binding domain-like"/>
    <property type="match status" value="1"/>
</dbReference>
<dbReference type="InterPro" id="IPR041468">
    <property type="entry name" value="HTH_ParB/Spo0J"/>
</dbReference>
<dbReference type="InterPro" id="IPR003115">
    <property type="entry name" value="ParB_N"/>
</dbReference>
<name>A0ABT2IMX9_9FLAO</name>
<dbReference type="InterPro" id="IPR036086">
    <property type="entry name" value="ParB/Sulfiredoxin_sf"/>
</dbReference>
<comment type="similarity">
    <text evidence="1">Belongs to the ParB family.</text>
</comment>
<feature type="domain" description="ParB-like N-terminal" evidence="3">
    <location>
        <begin position="14"/>
        <end position="106"/>
    </location>
</feature>
<dbReference type="EMBL" id="JANZQH010000016">
    <property type="protein sequence ID" value="MCT2410010.1"/>
    <property type="molecule type" value="Genomic_DNA"/>
</dbReference>
<evidence type="ECO:0000259" key="3">
    <source>
        <dbReference type="SMART" id="SM00470"/>
    </source>
</evidence>
<evidence type="ECO:0000256" key="1">
    <source>
        <dbReference type="ARBA" id="ARBA00006295"/>
    </source>
</evidence>
<comment type="caution">
    <text evidence="4">The sequence shown here is derived from an EMBL/GenBank/DDBJ whole genome shotgun (WGS) entry which is preliminary data.</text>
</comment>
<dbReference type="InterPro" id="IPR050336">
    <property type="entry name" value="Chromosome_partition/occlusion"/>
</dbReference>
<keyword evidence="5" id="KW-1185">Reference proteome</keyword>
<dbReference type="PANTHER" id="PTHR33375">
    <property type="entry name" value="CHROMOSOME-PARTITIONING PROTEIN PARB-RELATED"/>
    <property type="match status" value="1"/>
</dbReference>
<accession>A0ABT2IMX9</accession>
<dbReference type="SMART" id="SM00470">
    <property type="entry name" value="ParB"/>
    <property type="match status" value="1"/>
</dbReference>
<keyword evidence="2" id="KW-0159">Chromosome partition</keyword>
<dbReference type="InterPro" id="IPR004437">
    <property type="entry name" value="ParB/RepB/Spo0J"/>
</dbReference>
<gene>
    <name evidence="4" type="ORF">NZD88_20840</name>
</gene>
<evidence type="ECO:0000313" key="4">
    <source>
        <dbReference type="EMBL" id="MCT2410010.1"/>
    </source>
</evidence>
<organism evidence="4 5">
    <name type="scientific">Chryseobacterium pyrolae</name>
    <dbReference type="NCBI Taxonomy" id="2987481"/>
    <lineage>
        <taxon>Bacteria</taxon>
        <taxon>Pseudomonadati</taxon>
        <taxon>Bacteroidota</taxon>
        <taxon>Flavobacteriia</taxon>
        <taxon>Flavobacteriales</taxon>
        <taxon>Weeksellaceae</taxon>
        <taxon>Chryseobacterium group</taxon>
        <taxon>Chryseobacterium</taxon>
    </lineage>
</organism>
<evidence type="ECO:0000256" key="2">
    <source>
        <dbReference type="ARBA" id="ARBA00022829"/>
    </source>
</evidence>